<accession>A0A809R047</accession>
<dbReference type="KEGG" id="ddz:DSYM_08470"/>
<dbReference type="EMBL" id="AP021857">
    <property type="protein sequence ID" value="BBO20148.1"/>
    <property type="molecule type" value="Genomic_DNA"/>
</dbReference>
<organism evidence="1 2">
    <name type="scientific">Candidatus Desulfobacillus denitrificans</name>
    <dbReference type="NCBI Taxonomy" id="2608985"/>
    <lineage>
        <taxon>Bacteria</taxon>
        <taxon>Pseudomonadati</taxon>
        <taxon>Pseudomonadota</taxon>
        <taxon>Betaproteobacteria</taxon>
        <taxon>Candidatus Desulfobacillus</taxon>
    </lineage>
</organism>
<sequence>MRILEKILGPKSKYDRSLPYAYEARIAIFEDDSEHKRYLSDTICGLIEHLHRNGIAPEEAQIFELYEGRETRVDTRLFAPDGRQWLFKPELCRAFEAHYPGHIREDDCSFGDRGRGCLGP</sequence>
<name>A0A809R047_9PROT</name>
<dbReference type="AlphaFoldDB" id="A0A809R047"/>
<evidence type="ECO:0000313" key="2">
    <source>
        <dbReference type="Proteomes" id="UP000662914"/>
    </source>
</evidence>
<reference evidence="1" key="1">
    <citation type="journal article" name="DNA Res.">
        <title>The physiological potential of anammox bacteria as revealed by their core genome structure.</title>
        <authorList>
            <person name="Okubo T."/>
            <person name="Toyoda A."/>
            <person name="Fukuhara K."/>
            <person name="Uchiyama I."/>
            <person name="Harigaya Y."/>
            <person name="Kuroiwa M."/>
            <person name="Suzuki T."/>
            <person name="Murakami Y."/>
            <person name="Suwa Y."/>
            <person name="Takami H."/>
        </authorList>
    </citation>
    <scope>NUCLEOTIDE SEQUENCE</scope>
    <source>
        <strain evidence="1">317325-3</strain>
    </source>
</reference>
<evidence type="ECO:0000313" key="1">
    <source>
        <dbReference type="EMBL" id="BBO20148.1"/>
    </source>
</evidence>
<gene>
    <name evidence="1" type="ORF">DSYM_08470</name>
</gene>
<proteinExistence type="predicted"/>
<protein>
    <submittedName>
        <fullName evidence="1">Uncharacterized protein</fullName>
    </submittedName>
</protein>
<dbReference type="Proteomes" id="UP000662914">
    <property type="component" value="Chromosome"/>
</dbReference>